<dbReference type="GO" id="GO:0005524">
    <property type="term" value="F:ATP binding"/>
    <property type="evidence" value="ECO:0007669"/>
    <property type="project" value="UniProtKB-UniRule"/>
</dbReference>
<dbReference type="PANTHER" id="PTHR22749">
    <property type="entry name" value="RIBOFLAVIN KINASE/FMN ADENYLYLTRANSFERASE"/>
    <property type="match status" value="1"/>
</dbReference>
<dbReference type="InterPro" id="IPR004821">
    <property type="entry name" value="Cyt_trans-like"/>
</dbReference>
<evidence type="ECO:0000259" key="16">
    <source>
        <dbReference type="SMART" id="SM00904"/>
    </source>
</evidence>
<dbReference type="InterPro" id="IPR002606">
    <property type="entry name" value="Riboflavin_kinase_bac"/>
</dbReference>
<dbReference type="InterPro" id="IPR015864">
    <property type="entry name" value="FAD_synthase"/>
</dbReference>
<comment type="function">
    <text evidence="1">Catalyzes the phosphorylation of riboflavin to FMN followed by the adenylation of FMN to FAD.</text>
</comment>
<gene>
    <name evidence="17" type="primary">ribF</name>
    <name evidence="17" type="ORF">LNL84_03265</name>
</gene>
<evidence type="ECO:0000256" key="15">
    <source>
        <dbReference type="PIRNR" id="PIRNR004491"/>
    </source>
</evidence>
<evidence type="ECO:0000256" key="6">
    <source>
        <dbReference type="ARBA" id="ARBA00022679"/>
    </source>
</evidence>
<proteinExistence type="inferred from homology"/>
<comment type="similarity">
    <text evidence="15">Belongs to the ribF family.</text>
</comment>
<dbReference type="NCBIfam" id="NF004159">
    <property type="entry name" value="PRK05627.1-2"/>
    <property type="match status" value="1"/>
</dbReference>
<dbReference type="EC" id="2.7.1.26" evidence="15"/>
<evidence type="ECO:0000256" key="4">
    <source>
        <dbReference type="ARBA" id="ARBA00022630"/>
    </source>
</evidence>
<keyword evidence="6 15" id="KW-0808">Transferase</keyword>
<comment type="catalytic activity">
    <reaction evidence="14 15">
        <text>FMN + ATP + H(+) = FAD + diphosphate</text>
        <dbReference type="Rhea" id="RHEA:17237"/>
        <dbReference type="ChEBI" id="CHEBI:15378"/>
        <dbReference type="ChEBI" id="CHEBI:30616"/>
        <dbReference type="ChEBI" id="CHEBI:33019"/>
        <dbReference type="ChEBI" id="CHEBI:57692"/>
        <dbReference type="ChEBI" id="CHEBI:58210"/>
        <dbReference type="EC" id="2.7.7.2"/>
    </reaction>
</comment>
<keyword evidence="4 15" id="KW-0285">Flavoprotein</keyword>
<dbReference type="GO" id="GO:0006747">
    <property type="term" value="P:FAD biosynthetic process"/>
    <property type="evidence" value="ECO:0007669"/>
    <property type="project" value="UniProtKB-UniRule"/>
</dbReference>
<organism evidence="17 18">
    <name type="scientific">Vibrio gelatinilyticus</name>
    <dbReference type="NCBI Taxonomy" id="2893468"/>
    <lineage>
        <taxon>Bacteria</taxon>
        <taxon>Pseudomonadati</taxon>
        <taxon>Pseudomonadota</taxon>
        <taxon>Gammaproteobacteria</taxon>
        <taxon>Vibrionales</taxon>
        <taxon>Vibrionaceae</taxon>
        <taxon>Vibrio</taxon>
    </lineage>
</organism>
<comment type="pathway">
    <text evidence="3 15">Cofactor biosynthesis; FMN biosynthesis; FMN from riboflavin (ATP route): step 1/1.</text>
</comment>
<dbReference type="RefSeq" id="WP_244355234.1">
    <property type="nucleotide sequence ID" value="NZ_JAJNNZ010000002.1"/>
</dbReference>
<dbReference type="CDD" id="cd02064">
    <property type="entry name" value="FAD_synthetase_N"/>
    <property type="match status" value="1"/>
</dbReference>
<evidence type="ECO:0000256" key="9">
    <source>
        <dbReference type="ARBA" id="ARBA00022777"/>
    </source>
</evidence>
<dbReference type="GO" id="GO:0009231">
    <property type="term" value="P:riboflavin biosynthetic process"/>
    <property type="evidence" value="ECO:0007669"/>
    <property type="project" value="InterPro"/>
</dbReference>
<keyword evidence="10 15" id="KW-0274">FAD</keyword>
<dbReference type="EMBL" id="JAJNNZ010000002">
    <property type="protein sequence ID" value="MCJ2375845.1"/>
    <property type="molecule type" value="Genomic_DNA"/>
</dbReference>
<dbReference type="Gene3D" id="3.40.50.620">
    <property type="entry name" value="HUPs"/>
    <property type="match status" value="1"/>
</dbReference>
<keyword evidence="8 15" id="KW-0547">Nucleotide-binding</keyword>
<dbReference type="NCBIfam" id="TIGR00125">
    <property type="entry name" value="cyt_tran_rel"/>
    <property type="match status" value="1"/>
</dbReference>
<dbReference type="NCBIfam" id="TIGR00083">
    <property type="entry name" value="ribF"/>
    <property type="match status" value="1"/>
</dbReference>
<evidence type="ECO:0000256" key="8">
    <source>
        <dbReference type="ARBA" id="ARBA00022741"/>
    </source>
</evidence>
<accession>A0A9X1WAJ1</accession>
<evidence type="ECO:0000256" key="13">
    <source>
        <dbReference type="ARBA" id="ARBA00047880"/>
    </source>
</evidence>
<dbReference type="InterPro" id="IPR014729">
    <property type="entry name" value="Rossmann-like_a/b/a_fold"/>
</dbReference>
<keyword evidence="18" id="KW-1185">Reference proteome</keyword>
<keyword evidence="5 15" id="KW-0288">FMN</keyword>
<evidence type="ECO:0000256" key="7">
    <source>
        <dbReference type="ARBA" id="ARBA00022695"/>
    </source>
</evidence>
<evidence type="ECO:0000256" key="14">
    <source>
        <dbReference type="ARBA" id="ARBA00049494"/>
    </source>
</evidence>
<dbReference type="PANTHER" id="PTHR22749:SF6">
    <property type="entry name" value="RIBOFLAVIN KINASE"/>
    <property type="match status" value="1"/>
</dbReference>
<evidence type="ECO:0000256" key="11">
    <source>
        <dbReference type="ARBA" id="ARBA00022840"/>
    </source>
</evidence>
<dbReference type="GO" id="GO:0003919">
    <property type="term" value="F:FMN adenylyltransferase activity"/>
    <property type="evidence" value="ECO:0007669"/>
    <property type="project" value="UniProtKB-UniRule"/>
</dbReference>
<dbReference type="GO" id="GO:0008531">
    <property type="term" value="F:riboflavin kinase activity"/>
    <property type="evidence" value="ECO:0007669"/>
    <property type="project" value="UniProtKB-UniRule"/>
</dbReference>
<dbReference type="NCBIfam" id="NF004163">
    <property type="entry name" value="PRK05627.1-6"/>
    <property type="match status" value="1"/>
</dbReference>
<dbReference type="InterPro" id="IPR015865">
    <property type="entry name" value="Riboflavin_kinase_bac/euk"/>
</dbReference>
<dbReference type="InterPro" id="IPR023468">
    <property type="entry name" value="Riboflavin_kinase"/>
</dbReference>
<keyword evidence="9 15" id="KW-0418">Kinase</keyword>
<comment type="caution">
    <text evidence="17">The sequence shown here is derived from an EMBL/GenBank/DDBJ whole genome shotgun (WGS) entry which is preliminary data.</text>
</comment>
<dbReference type="Proteomes" id="UP001139488">
    <property type="component" value="Unassembled WGS sequence"/>
</dbReference>
<dbReference type="PIRSF" id="PIRSF004491">
    <property type="entry name" value="FAD_Synth"/>
    <property type="match status" value="1"/>
</dbReference>
<keyword evidence="12" id="KW-0511">Multifunctional enzyme</keyword>
<dbReference type="Gene3D" id="2.40.30.30">
    <property type="entry name" value="Riboflavin kinase-like"/>
    <property type="match status" value="1"/>
</dbReference>
<evidence type="ECO:0000256" key="10">
    <source>
        <dbReference type="ARBA" id="ARBA00022827"/>
    </source>
</evidence>
<dbReference type="NCBIfam" id="NF004162">
    <property type="entry name" value="PRK05627.1-5"/>
    <property type="match status" value="1"/>
</dbReference>
<evidence type="ECO:0000256" key="5">
    <source>
        <dbReference type="ARBA" id="ARBA00022643"/>
    </source>
</evidence>
<name>A0A9X1WAJ1_9VIBR</name>
<sequence length="311" mass="35030">MELIRGIHNLQSQHHGCVLTIGNFDGIHLGHQKVLEKVNKKARAMQLPSVVMTFEPQPMELFAKDKAPARLTRLRDKYELLREMQLDRLLCVNFNRRFADLSPDTFIRELLVDKLGVKFLVVGDDFCFGRQRQGNFAMLQAAGKQYGFEVVSTQSFRMEDTRVSSTAIRQALAENDLDACAAMLGRDYTISGRVAHGQKLARELGVPTANISLKRYVSPVNGVYAVHVHGIETSPLSGIASIGKKPTVNGTSEELEVHIFDFDGDLYGKQIEVALLHKLRDEQKFDSLQLLKQQIELDVEAARVWLQQLND</sequence>
<dbReference type="FunFam" id="3.40.50.620:FF:000021">
    <property type="entry name" value="Riboflavin biosynthesis protein"/>
    <property type="match status" value="1"/>
</dbReference>
<protein>
    <recommendedName>
        <fullName evidence="15">Riboflavin biosynthesis protein</fullName>
    </recommendedName>
    <domain>
        <recommendedName>
            <fullName evidence="15">Riboflavin kinase</fullName>
            <ecNumber evidence="15">2.7.1.26</ecNumber>
        </recommendedName>
        <alternativeName>
            <fullName evidence="15">Flavokinase</fullName>
        </alternativeName>
    </domain>
    <domain>
        <recommendedName>
            <fullName evidence="15">FMN adenylyltransferase</fullName>
            <ecNumber evidence="15">2.7.7.2</ecNumber>
        </recommendedName>
        <alternativeName>
            <fullName evidence="15">FAD pyrophosphorylase</fullName>
        </alternativeName>
        <alternativeName>
            <fullName evidence="15">FAD synthase</fullName>
        </alternativeName>
    </domain>
</protein>
<evidence type="ECO:0000313" key="17">
    <source>
        <dbReference type="EMBL" id="MCJ2375845.1"/>
    </source>
</evidence>
<dbReference type="Pfam" id="PF06574">
    <property type="entry name" value="FAD_syn"/>
    <property type="match status" value="1"/>
</dbReference>
<dbReference type="SUPFAM" id="SSF52374">
    <property type="entry name" value="Nucleotidylyl transferase"/>
    <property type="match status" value="1"/>
</dbReference>
<comment type="pathway">
    <text evidence="2 15">Cofactor biosynthesis; FAD biosynthesis; FAD from FMN: step 1/1.</text>
</comment>
<comment type="catalytic activity">
    <reaction evidence="13 15">
        <text>riboflavin + ATP = FMN + ADP + H(+)</text>
        <dbReference type="Rhea" id="RHEA:14357"/>
        <dbReference type="ChEBI" id="CHEBI:15378"/>
        <dbReference type="ChEBI" id="CHEBI:30616"/>
        <dbReference type="ChEBI" id="CHEBI:57986"/>
        <dbReference type="ChEBI" id="CHEBI:58210"/>
        <dbReference type="ChEBI" id="CHEBI:456216"/>
        <dbReference type="EC" id="2.7.1.26"/>
    </reaction>
</comment>
<dbReference type="Pfam" id="PF01687">
    <property type="entry name" value="Flavokinase"/>
    <property type="match status" value="1"/>
</dbReference>
<dbReference type="GO" id="GO:0009398">
    <property type="term" value="P:FMN biosynthetic process"/>
    <property type="evidence" value="ECO:0007669"/>
    <property type="project" value="UniProtKB-UniRule"/>
</dbReference>
<evidence type="ECO:0000313" key="18">
    <source>
        <dbReference type="Proteomes" id="UP001139488"/>
    </source>
</evidence>
<dbReference type="InterPro" id="IPR023465">
    <property type="entry name" value="Riboflavin_kinase_dom_sf"/>
</dbReference>
<evidence type="ECO:0000256" key="1">
    <source>
        <dbReference type="ARBA" id="ARBA00002121"/>
    </source>
</evidence>
<dbReference type="SUPFAM" id="SSF82114">
    <property type="entry name" value="Riboflavin kinase-like"/>
    <property type="match status" value="1"/>
</dbReference>
<keyword evidence="11 15" id="KW-0067">ATP-binding</keyword>
<evidence type="ECO:0000256" key="3">
    <source>
        <dbReference type="ARBA" id="ARBA00005201"/>
    </source>
</evidence>
<evidence type="ECO:0000256" key="2">
    <source>
        <dbReference type="ARBA" id="ARBA00004726"/>
    </source>
</evidence>
<dbReference type="NCBIfam" id="NF004160">
    <property type="entry name" value="PRK05627.1-3"/>
    <property type="match status" value="1"/>
</dbReference>
<feature type="domain" description="Riboflavin kinase" evidence="16">
    <location>
        <begin position="183"/>
        <end position="307"/>
    </location>
</feature>
<dbReference type="SMART" id="SM00904">
    <property type="entry name" value="Flavokinase"/>
    <property type="match status" value="1"/>
</dbReference>
<dbReference type="EC" id="2.7.7.2" evidence="15"/>
<keyword evidence="7 15" id="KW-0548">Nucleotidyltransferase</keyword>
<reference evidence="17" key="1">
    <citation type="submission" date="2021-11" db="EMBL/GenBank/DDBJ databases">
        <title>Vibrio ZSDE26 sp. nov. and Vibrio ZSDZ34 sp. nov., isolated from coastal seawater in Qingdao.</title>
        <authorList>
            <person name="Zhang P."/>
        </authorList>
    </citation>
    <scope>NUCLEOTIDE SEQUENCE</scope>
    <source>
        <strain evidence="17">ZSDZ34</strain>
    </source>
</reference>
<dbReference type="AlphaFoldDB" id="A0A9X1WAJ1"/>
<evidence type="ECO:0000256" key="12">
    <source>
        <dbReference type="ARBA" id="ARBA00023268"/>
    </source>
</evidence>